<accession>A0AAJ0G6W2</accession>
<dbReference type="Gene3D" id="3.40.50.300">
    <property type="entry name" value="P-loop containing nucleotide triphosphate hydrolases"/>
    <property type="match status" value="1"/>
</dbReference>
<gene>
    <name evidence="1" type="ORF">LTR09_012655</name>
</gene>
<dbReference type="SUPFAM" id="SSF52540">
    <property type="entry name" value="P-loop containing nucleoside triphosphate hydrolases"/>
    <property type="match status" value="1"/>
</dbReference>
<dbReference type="Proteomes" id="UP001271007">
    <property type="component" value="Unassembled WGS sequence"/>
</dbReference>
<evidence type="ECO:0000313" key="1">
    <source>
        <dbReference type="EMBL" id="KAK3045809.1"/>
    </source>
</evidence>
<evidence type="ECO:0008006" key="3">
    <source>
        <dbReference type="Google" id="ProtNLM"/>
    </source>
</evidence>
<dbReference type="AlphaFoldDB" id="A0AAJ0G6W2"/>
<keyword evidence="2" id="KW-1185">Reference proteome</keyword>
<evidence type="ECO:0000313" key="2">
    <source>
        <dbReference type="Proteomes" id="UP001271007"/>
    </source>
</evidence>
<dbReference type="InterPro" id="IPR027417">
    <property type="entry name" value="P-loop_NTPase"/>
</dbReference>
<proteinExistence type="predicted"/>
<name>A0AAJ0G6W2_9PEZI</name>
<sequence length="110" mass="12129">MADVEETREKANELSGLLQCDSYTPENGTAAEKKHILTTWVVSTKRPYIVATTALAEGLEYYYVRLIVNVDEPESLESGRAGRDGLKAYSLVFLATTWKPQGEGEGSLKT</sequence>
<organism evidence="1 2">
    <name type="scientific">Extremus antarcticus</name>
    <dbReference type="NCBI Taxonomy" id="702011"/>
    <lineage>
        <taxon>Eukaryota</taxon>
        <taxon>Fungi</taxon>
        <taxon>Dikarya</taxon>
        <taxon>Ascomycota</taxon>
        <taxon>Pezizomycotina</taxon>
        <taxon>Dothideomycetes</taxon>
        <taxon>Dothideomycetidae</taxon>
        <taxon>Mycosphaerellales</taxon>
        <taxon>Extremaceae</taxon>
        <taxon>Extremus</taxon>
    </lineage>
</organism>
<comment type="caution">
    <text evidence="1">The sequence shown here is derived from an EMBL/GenBank/DDBJ whole genome shotgun (WGS) entry which is preliminary data.</text>
</comment>
<protein>
    <recommendedName>
        <fullName evidence="3">Helicase C-terminal domain-containing protein</fullName>
    </recommendedName>
</protein>
<dbReference type="EMBL" id="JAWDJX010000150">
    <property type="protein sequence ID" value="KAK3045809.1"/>
    <property type="molecule type" value="Genomic_DNA"/>
</dbReference>
<reference evidence="1" key="1">
    <citation type="submission" date="2023-04" db="EMBL/GenBank/DDBJ databases">
        <title>Black Yeasts Isolated from many extreme environments.</title>
        <authorList>
            <person name="Coleine C."/>
            <person name="Stajich J.E."/>
            <person name="Selbmann L."/>
        </authorList>
    </citation>
    <scope>NUCLEOTIDE SEQUENCE</scope>
    <source>
        <strain evidence="1">CCFEE 5312</strain>
    </source>
</reference>